<comment type="caution">
    <text evidence="2">The sequence shown here is derived from an EMBL/GenBank/DDBJ whole genome shotgun (WGS) entry which is preliminary data.</text>
</comment>
<reference evidence="2 3" key="1">
    <citation type="submission" date="2018-12" db="EMBL/GenBank/DDBJ databases">
        <title>Draft genome sequence of Embleya hyalina NBRC 13850T.</title>
        <authorList>
            <person name="Komaki H."/>
            <person name="Hosoyama A."/>
            <person name="Kimura A."/>
            <person name="Ichikawa N."/>
            <person name="Tamura T."/>
        </authorList>
    </citation>
    <scope>NUCLEOTIDE SEQUENCE [LARGE SCALE GENOMIC DNA]</scope>
    <source>
        <strain evidence="2 3">NBRC 13850</strain>
    </source>
</reference>
<name>A0A401YZ01_9ACTN</name>
<feature type="compositionally biased region" description="Basic and acidic residues" evidence="1">
    <location>
        <begin position="1"/>
        <end position="13"/>
    </location>
</feature>
<dbReference type="EMBL" id="BIFH01000035">
    <property type="protein sequence ID" value="GCD99821.1"/>
    <property type="molecule type" value="Genomic_DNA"/>
</dbReference>
<dbReference type="RefSeq" id="WP_126641595.1">
    <property type="nucleotide sequence ID" value="NZ_BIFH01000035.1"/>
</dbReference>
<dbReference type="Proteomes" id="UP000286931">
    <property type="component" value="Unassembled WGS sequence"/>
</dbReference>
<dbReference type="OrthoDB" id="9908608at2"/>
<evidence type="ECO:0000256" key="1">
    <source>
        <dbReference type="SAM" id="MobiDB-lite"/>
    </source>
</evidence>
<dbReference type="AlphaFoldDB" id="A0A401YZ01"/>
<sequence length="115" mass="11277">MSVFDWFKRRPDTTEAGGSCCSGNTAGTDTATLVEDRPGTPAEAPAATEPGEPVAAPAPRTAGDAVAEADGARTREEPDTGVAHDTEAGAEDAPAENGDGAPEAAGKQPAAASGA</sequence>
<feature type="compositionally biased region" description="Polar residues" evidence="1">
    <location>
        <begin position="21"/>
        <end position="31"/>
    </location>
</feature>
<accession>A0A401YZ01</accession>
<feature type="compositionally biased region" description="Low complexity" evidence="1">
    <location>
        <begin position="100"/>
        <end position="115"/>
    </location>
</feature>
<keyword evidence="3" id="KW-1185">Reference proteome</keyword>
<evidence type="ECO:0000313" key="3">
    <source>
        <dbReference type="Proteomes" id="UP000286931"/>
    </source>
</evidence>
<proteinExistence type="predicted"/>
<feature type="region of interest" description="Disordered" evidence="1">
    <location>
        <begin position="1"/>
        <end position="115"/>
    </location>
</feature>
<feature type="compositionally biased region" description="Low complexity" evidence="1">
    <location>
        <begin position="39"/>
        <end position="59"/>
    </location>
</feature>
<gene>
    <name evidence="2" type="ORF">EHYA_07543</name>
</gene>
<evidence type="ECO:0000313" key="2">
    <source>
        <dbReference type="EMBL" id="GCD99821.1"/>
    </source>
</evidence>
<organism evidence="2 3">
    <name type="scientific">Embleya hyalina</name>
    <dbReference type="NCBI Taxonomy" id="516124"/>
    <lineage>
        <taxon>Bacteria</taxon>
        <taxon>Bacillati</taxon>
        <taxon>Actinomycetota</taxon>
        <taxon>Actinomycetes</taxon>
        <taxon>Kitasatosporales</taxon>
        <taxon>Streptomycetaceae</taxon>
        <taxon>Embleya</taxon>
    </lineage>
</organism>
<protein>
    <submittedName>
        <fullName evidence="2">Uncharacterized protein</fullName>
    </submittedName>
</protein>
<feature type="compositionally biased region" description="Basic and acidic residues" evidence="1">
    <location>
        <begin position="70"/>
        <end position="87"/>
    </location>
</feature>